<organism evidence="10 11">
    <name type="scientific">Microbacterium horticulturae</name>
    <dbReference type="NCBI Taxonomy" id="3028316"/>
    <lineage>
        <taxon>Bacteria</taxon>
        <taxon>Bacillati</taxon>
        <taxon>Actinomycetota</taxon>
        <taxon>Actinomycetes</taxon>
        <taxon>Micrococcales</taxon>
        <taxon>Microbacteriaceae</taxon>
        <taxon>Microbacterium</taxon>
    </lineage>
</organism>
<evidence type="ECO:0000256" key="3">
    <source>
        <dbReference type="ARBA" id="ARBA00022722"/>
    </source>
</evidence>
<dbReference type="InterPro" id="IPR029060">
    <property type="entry name" value="PIN-like_dom_sf"/>
</dbReference>
<dbReference type="CDD" id="cd09881">
    <property type="entry name" value="PIN_VapC4-5_FitB-like"/>
    <property type="match status" value="1"/>
</dbReference>
<dbReference type="RefSeq" id="WP_275278461.1">
    <property type="nucleotide sequence ID" value="NZ_CP119108.1"/>
</dbReference>
<keyword evidence="4 8" id="KW-0479">Metal-binding</keyword>
<name>A0ABY8C073_9MICO</name>
<dbReference type="InterPro" id="IPR002716">
    <property type="entry name" value="PIN_dom"/>
</dbReference>
<comment type="cofactor">
    <cofactor evidence="1 8">
        <name>Mg(2+)</name>
        <dbReference type="ChEBI" id="CHEBI:18420"/>
    </cofactor>
</comment>
<keyword evidence="2 8" id="KW-1277">Toxin-antitoxin system</keyword>
<dbReference type="HAMAP" id="MF_00265">
    <property type="entry name" value="VapC_Nob1"/>
    <property type="match status" value="1"/>
</dbReference>
<dbReference type="Proteomes" id="UP001214553">
    <property type="component" value="Chromosome"/>
</dbReference>
<dbReference type="Gene3D" id="3.40.50.1010">
    <property type="entry name" value="5'-nuclease"/>
    <property type="match status" value="1"/>
</dbReference>
<dbReference type="InterPro" id="IPR022907">
    <property type="entry name" value="VapC_family"/>
</dbReference>
<dbReference type="Pfam" id="PF01850">
    <property type="entry name" value="PIN"/>
    <property type="match status" value="1"/>
</dbReference>
<dbReference type="PANTHER" id="PTHR33653:SF1">
    <property type="entry name" value="RIBONUCLEASE VAPC2"/>
    <property type="match status" value="1"/>
</dbReference>
<dbReference type="PANTHER" id="PTHR33653">
    <property type="entry name" value="RIBONUCLEASE VAPC2"/>
    <property type="match status" value="1"/>
</dbReference>
<evidence type="ECO:0000256" key="7">
    <source>
        <dbReference type="ARBA" id="ARBA00038093"/>
    </source>
</evidence>
<gene>
    <name evidence="8" type="primary">vapC</name>
    <name evidence="10" type="ORF">PU630_00830</name>
</gene>
<evidence type="ECO:0000313" key="11">
    <source>
        <dbReference type="Proteomes" id="UP001214553"/>
    </source>
</evidence>
<evidence type="ECO:0000256" key="1">
    <source>
        <dbReference type="ARBA" id="ARBA00001946"/>
    </source>
</evidence>
<feature type="binding site" evidence="8">
    <location>
        <position position="3"/>
    </location>
    <ligand>
        <name>Mg(2+)</name>
        <dbReference type="ChEBI" id="CHEBI:18420"/>
    </ligand>
</feature>
<keyword evidence="3 8" id="KW-0540">Nuclease</keyword>
<feature type="binding site" evidence="8">
    <location>
        <position position="92"/>
    </location>
    <ligand>
        <name>Mg(2+)</name>
        <dbReference type="ChEBI" id="CHEBI:18420"/>
    </ligand>
</feature>
<evidence type="ECO:0000256" key="8">
    <source>
        <dbReference type="HAMAP-Rule" id="MF_00265"/>
    </source>
</evidence>
<reference evidence="10 11" key="1">
    <citation type="submission" date="2023-03" db="EMBL/GenBank/DDBJ databases">
        <title>Genome sequence of Microbacterium sp. KACC 23027.</title>
        <authorList>
            <person name="Kim S."/>
            <person name="Heo J."/>
            <person name="Kwon S.-W."/>
        </authorList>
    </citation>
    <scope>NUCLEOTIDE SEQUENCE [LARGE SCALE GENOMIC DNA]</scope>
    <source>
        <strain evidence="10 11">KACC 23027</strain>
    </source>
</reference>
<protein>
    <recommendedName>
        <fullName evidence="8">Ribonuclease VapC</fullName>
        <shortName evidence="8">RNase VapC</shortName>
        <ecNumber evidence="8">3.1.-.-</ecNumber>
    </recommendedName>
    <alternativeName>
        <fullName evidence="8">Toxin VapC</fullName>
    </alternativeName>
</protein>
<comment type="function">
    <text evidence="8">Toxic component of a toxin-antitoxin (TA) system. An RNase.</text>
</comment>
<proteinExistence type="inferred from homology"/>
<evidence type="ECO:0000256" key="5">
    <source>
        <dbReference type="ARBA" id="ARBA00022801"/>
    </source>
</evidence>
<dbReference type="EMBL" id="CP119108">
    <property type="protein sequence ID" value="WEG09137.1"/>
    <property type="molecule type" value="Genomic_DNA"/>
</dbReference>
<keyword evidence="6 8" id="KW-0460">Magnesium</keyword>
<evidence type="ECO:0000313" key="10">
    <source>
        <dbReference type="EMBL" id="WEG09137.1"/>
    </source>
</evidence>
<keyword evidence="8" id="KW-0800">Toxin</keyword>
<feature type="domain" description="PIN" evidence="9">
    <location>
        <begin position="1"/>
        <end position="117"/>
    </location>
</feature>
<evidence type="ECO:0000256" key="4">
    <source>
        <dbReference type="ARBA" id="ARBA00022723"/>
    </source>
</evidence>
<comment type="similarity">
    <text evidence="7 8">Belongs to the PINc/VapC protein family.</text>
</comment>
<dbReference type="EC" id="3.1.-.-" evidence="8"/>
<dbReference type="SUPFAM" id="SSF88723">
    <property type="entry name" value="PIN domain-like"/>
    <property type="match status" value="1"/>
</dbReference>
<keyword evidence="5 8" id="KW-0378">Hydrolase</keyword>
<evidence type="ECO:0000259" key="9">
    <source>
        <dbReference type="Pfam" id="PF01850"/>
    </source>
</evidence>
<keyword evidence="11" id="KW-1185">Reference proteome</keyword>
<evidence type="ECO:0000256" key="6">
    <source>
        <dbReference type="ARBA" id="ARBA00022842"/>
    </source>
</evidence>
<sequence>MIDTSVLIGALPDQIVNAIEDHGASHIVRGELLRGAERFALQPNGRELARVRAQLVSALDELRAFWRPFDGAASTAYASLTAKPPTAARSKDALIAAHAVSLGVPLITADRGFTRFTGLEVIFTE</sequence>
<accession>A0ABY8C073</accession>
<dbReference type="InterPro" id="IPR050556">
    <property type="entry name" value="Type_II_TA_system_RNase"/>
</dbReference>
<evidence type="ECO:0000256" key="2">
    <source>
        <dbReference type="ARBA" id="ARBA00022649"/>
    </source>
</evidence>